<feature type="transmembrane region" description="Helical" evidence="10">
    <location>
        <begin position="16"/>
        <end position="36"/>
    </location>
</feature>
<keyword evidence="12" id="KW-0966">Cell projection</keyword>
<sequence length="179" mass="18855">MADDDQGTEKKKSSPVITIAVIAVLSLLAGGGGWLVGNMLAPPPAEEVAKAEPAAAAAEGGHGGGGHGGGGKGAEGQEVPHISTPANGIVLLDPITSNLAYPSDNRVRLEVALMFKDAPDVALAEEIHQDIMAYMRTVSLQQVQGPRGFQYLRDDLQERVDLRSEGRVTNVMFRTFVIE</sequence>
<comment type="similarity">
    <text evidence="3 10">Belongs to the FliL family.</text>
</comment>
<keyword evidence="12" id="KW-0969">Cilium</keyword>
<accession>A0ABY9K9N9</accession>
<dbReference type="InterPro" id="IPR005503">
    <property type="entry name" value="FliL"/>
</dbReference>
<evidence type="ECO:0000256" key="11">
    <source>
        <dbReference type="SAM" id="MobiDB-lite"/>
    </source>
</evidence>
<evidence type="ECO:0000256" key="4">
    <source>
        <dbReference type="ARBA" id="ARBA00022475"/>
    </source>
</evidence>
<gene>
    <name evidence="12" type="ORF">Q9315_06740</name>
</gene>
<dbReference type="EMBL" id="CP132314">
    <property type="protein sequence ID" value="WLS04306.1"/>
    <property type="molecule type" value="Genomic_DNA"/>
</dbReference>
<name>A0ABY9K9N9_9HYPH</name>
<keyword evidence="13" id="KW-1185">Reference proteome</keyword>
<evidence type="ECO:0000256" key="7">
    <source>
        <dbReference type="ARBA" id="ARBA00022779"/>
    </source>
</evidence>
<proteinExistence type="inferred from homology"/>
<evidence type="ECO:0000256" key="1">
    <source>
        <dbReference type="ARBA" id="ARBA00002254"/>
    </source>
</evidence>
<feature type="compositionally biased region" description="Gly residues" evidence="11">
    <location>
        <begin position="60"/>
        <end position="74"/>
    </location>
</feature>
<evidence type="ECO:0000256" key="8">
    <source>
        <dbReference type="ARBA" id="ARBA00022989"/>
    </source>
</evidence>
<comment type="subcellular location">
    <subcellularLocation>
        <location evidence="10">Cell inner membrane</location>
    </subcellularLocation>
    <subcellularLocation>
        <location evidence="2">Cell membrane</location>
        <topology evidence="2">Single-pass membrane protein</topology>
    </subcellularLocation>
</comment>
<keyword evidence="10" id="KW-0997">Cell inner membrane</keyword>
<protein>
    <recommendedName>
        <fullName evidence="10">Flagellar protein FliL</fullName>
    </recommendedName>
</protein>
<evidence type="ECO:0000256" key="10">
    <source>
        <dbReference type="RuleBase" id="RU364125"/>
    </source>
</evidence>
<comment type="function">
    <text evidence="1 10">Controls the rotational direction of flagella during chemotaxis.</text>
</comment>
<keyword evidence="7 10" id="KW-0283">Flagellar rotation</keyword>
<keyword evidence="9 10" id="KW-0472">Membrane</keyword>
<keyword evidence="6 10" id="KW-0812">Transmembrane</keyword>
<keyword evidence="12" id="KW-0282">Flagellum</keyword>
<reference evidence="12 13" key="1">
    <citation type="submission" date="2023-08" db="EMBL/GenBank/DDBJ databases">
        <title>Pathogen: clinical or host-associated sample.</title>
        <authorList>
            <person name="Hergert J."/>
            <person name="Casey R."/>
            <person name="Wagner J."/>
            <person name="Young E.L."/>
            <person name="Oakeson K.F."/>
        </authorList>
    </citation>
    <scope>NUCLEOTIDE SEQUENCE [LARGE SCALE GENOMIC DNA]</scope>
    <source>
        <strain evidence="12 13">UPHL-collab-2</strain>
    </source>
</reference>
<organism evidence="12 13">
    <name type="scientific">Shinella oryzae</name>
    <dbReference type="NCBI Taxonomy" id="2871820"/>
    <lineage>
        <taxon>Bacteria</taxon>
        <taxon>Pseudomonadati</taxon>
        <taxon>Pseudomonadota</taxon>
        <taxon>Alphaproteobacteria</taxon>
        <taxon>Hyphomicrobiales</taxon>
        <taxon>Rhizobiaceae</taxon>
        <taxon>Shinella</taxon>
    </lineage>
</organism>
<dbReference type="Proteomes" id="UP001225788">
    <property type="component" value="Chromosome"/>
</dbReference>
<evidence type="ECO:0000256" key="2">
    <source>
        <dbReference type="ARBA" id="ARBA00004162"/>
    </source>
</evidence>
<keyword evidence="8 10" id="KW-1133">Transmembrane helix</keyword>
<feature type="region of interest" description="Disordered" evidence="11">
    <location>
        <begin position="50"/>
        <end position="80"/>
    </location>
</feature>
<keyword evidence="4" id="KW-1003">Cell membrane</keyword>
<evidence type="ECO:0000256" key="5">
    <source>
        <dbReference type="ARBA" id="ARBA00022500"/>
    </source>
</evidence>
<evidence type="ECO:0000313" key="13">
    <source>
        <dbReference type="Proteomes" id="UP001225788"/>
    </source>
</evidence>
<evidence type="ECO:0000256" key="3">
    <source>
        <dbReference type="ARBA" id="ARBA00008281"/>
    </source>
</evidence>
<evidence type="ECO:0000313" key="12">
    <source>
        <dbReference type="EMBL" id="WLS04306.1"/>
    </source>
</evidence>
<keyword evidence="5 10" id="KW-0145">Chemotaxis</keyword>
<dbReference type="Pfam" id="PF03748">
    <property type="entry name" value="FliL"/>
    <property type="match status" value="1"/>
</dbReference>
<evidence type="ECO:0000256" key="9">
    <source>
        <dbReference type="ARBA" id="ARBA00023136"/>
    </source>
</evidence>
<evidence type="ECO:0000256" key="6">
    <source>
        <dbReference type="ARBA" id="ARBA00022692"/>
    </source>
</evidence>
<dbReference type="RefSeq" id="WP_306160259.1">
    <property type="nucleotide sequence ID" value="NZ_CP132314.1"/>
</dbReference>